<reference evidence="1" key="2">
    <citation type="journal article" date="2021" name="PeerJ">
        <title>Extensive microbial diversity within the chicken gut microbiome revealed by metagenomics and culture.</title>
        <authorList>
            <person name="Gilroy R."/>
            <person name="Ravi A."/>
            <person name="Getino M."/>
            <person name="Pursley I."/>
            <person name="Horton D.L."/>
            <person name="Alikhan N.F."/>
            <person name="Baker D."/>
            <person name="Gharbi K."/>
            <person name="Hall N."/>
            <person name="Watson M."/>
            <person name="Adriaenssens E.M."/>
            <person name="Foster-Nyarko E."/>
            <person name="Jarju S."/>
            <person name="Secka A."/>
            <person name="Antonio M."/>
            <person name="Oren A."/>
            <person name="Chaudhuri R.R."/>
            <person name="La Ragione R."/>
            <person name="Hildebrand F."/>
            <person name="Pallen M.J."/>
        </authorList>
    </citation>
    <scope>NUCLEOTIDE SEQUENCE</scope>
    <source>
        <strain evidence="1">B1-3475</strain>
    </source>
</reference>
<proteinExistence type="predicted"/>
<name>A0A9D9HJS7_9BACT</name>
<reference evidence="1" key="1">
    <citation type="submission" date="2020-10" db="EMBL/GenBank/DDBJ databases">
        <authorList>
            <person name="Gilroy R."/>
        </authorList>
    </citation>
    <scope>NUCLEOTIDE SEQUENCE</scope>
    <source>
        <strain evidence="1">B1-3475</strain>
    </source>
</reference>
<dbReference type="AlphaFoldDB" id="A0A9D9HJS7"/>
<evidence type="ECO:0000313" key="2">
    <source>
        <dbReference type="Proteomes" id="UP000823617"/>
    </source>
</evidence>
<dbReference type="Proteomes" id="UP000823617">
    <property type="component" value="Unassembled WGS sequence"/>
</dbReference>
<dbReference type="EMBL" id="JADIMK010000013">
    <property type="protein sequence ID" value="MBO8455126.1"/>
    <property type="molecule type" value="Genomic_DNA"/>
</dbReference>
<organism evidence="1 2">
    <name type="scientific">Candidatus Cryptobacteroides intestinigallinarum</name>
    <dbReference type="NCBI Taxonomy" id="2840767"/>
    <lineage>
        <taxon>Bacteria</taxon>
        <taxon>Pseudomonadati</taxon>
        <taxon>Bacteroidota</taxon>
        <taxon>Bacteroidia</taxon>
        <taxon>Bacteroidales</taxon>
        <taxon>Candidatus Cryptobacteroides</taxon>
    </lineage>
</organism>
<comment type="caution">
    <text evidence="1">The sequence shown here is derived from an EMBL/GenBank/DDBJ whole genome shotgun (WGS) entry which is preliminary data.</text>
</comment>
<evidence type="ECO:0000313" key="1">
    <source>
        <dbReference type="EMBL" id="MBO8455126.1"/>
    </source>
</evidence>
<accession>A0A9D9HJS7</accession>
<protein>
    <submittedName>
        <fullName evidence="1">Uncharacterized protein</fullName>
    </submittedName>
</protein>
<gene>
    <name evidence="1" type="ORF">IAC08_01810</name>
</gene>
<sequence>MRFAGDSFRWCFLELFLGAMVSCGTVETDRPSDIGSLIPGEGPGGAAEIVRDLYVTGVEYPEGYDWHSDPDYDHVACTLFLMKGDERILELPVGERNMISADPDMHRCFGGHLYTDFSTDTETIVMKDGTELFRYPDREMICGFQVIGDNIYTLGAPRDGDGWTLRENGIVTMVKTAGYLMTDLRLDGDDLWFAYADPIGYGNGETRKRCYLVVNGNASPVGTAEDIETVDDILLYGGKIYFTAKLDGMPEHVVYCGDEMHALELGSGTETKDCRIYYDGGNDIYVGGLKYIEVSGYLKTMWKNFGSRFNYSSRSEVAYYLDRDIMNYVLLYDDGRTRETKIYRDCINVDIGEAEKMYMFLGASAACAGDGHFHVALHPVDAETEPALFSDNEIKRYGFNGYFTSVSLW</sequence>